<dbReference type="AlphaFoldDB" id="A0A6J4KM82"/>
<name>A0A6J4KM82_9CYAN</name>
<gene>
    <name evidence="1" type="ORF">AVDCRST_MAG94-811</name>
</gene>
<protein>
    <recommendedName>
        <fullName evidence="2">ISKra4 family transposase</fullName>
    </recommendedName>
</protein>
<organism evidence="1">
    <name type="scientific">uncultured Leptolyngbya sp</name>
    <dbReference type="NCBI Taxonomy" id="332963"/>
    <lineage>
        <taxon>Bacteria</taxon>
        <taxon>Bacillati</taxon>
        <taxon>Cyanobacteriota</taxon>
        <taxon>Cyanophyceae</taxon>
        <taxon>Leptolyngbyales</taxon>
        <taxon>Leptolyngbyaceae</taxon>
        <taxon>Leptolyngbya group</taxon>
        <taxon>Leptolyngbya</taxon>
        <taxon>environmental samples</taxon>
    </lineage>
</organism>
<evidence type="ECO:0000313" key="1">
    <source>
        <dbReference type="EMBL" id="CAA9308409.1"/>
    </source>
</evidence>
<evidence type="ECO:0008006" key="2">
    <source>
        <dbReference type="Google" id="ProtNLM"/>
    </source>
</evidence>
<sequence>MLSANVSYENAERDLRVLTGISVSHSTQQRLVQRSEWQEAQAKAPVETMSIDGGKVRLRTVKGEPSQWRDYKAVAVHEQLCAAWFQENEALVSWVNQQPKAVVVTCVGDGHDGVWNLISRISSADQRREILDWYHLVENLYKVGGLRQRLRQVETDLWHGRLKQAQRACSGWQVPQVENFLSYLHKHRHRIPDYRTYQQQGICIGSGAVESTVKRIGLRLKLSGAQWKQANVANVLKQRCAYLNLAIA</sequence>
<dbReference type="EMBL" id="CADCTY010000275">
    <property type="protein sequence ID" value="CAA9308409.1"/>
    <property type="molecule type" value="Genomic_DNA"/>
</dbReference>
<accession>A0A6J4KM82</accession>
<proteinExistence type="predicted"/>
<dbReference type="NCBIfam" id="NF033572">
    <property type="entry name" value="transpos_ISKra4"/>
    <property type="match status" value="1"/>
</dbReference>
<reference evidence="1" key="1">
    <citation type="submission" date="2020-02" db="EMBL/GenBank/DDBJ databases">
        <authorList>
            <person name="Meier V. D."/>
        </authorList>
    </citation>
    <scope>NUCLEOTIDE SEQUENCE</scope>
    <source>
        <strain evidence="1">AVDCRST_MAG94</strain>
    </source>
</reference>